<feature type="compositionally biased region" description="Polar residues" evidence="1">
    <location>
        <begin position="75"/>
        <end position="87"/>
    </location>
</feature>
<accession>A0A0S7EM14</accession>
<dbReference type="AlphaFoldDB" id="A0A0S7EM14"/>
<feature type="compositionally biased region" description="Polar residues" evidence="1">
    <location>
        <begin position="117"/>
        <end position="126"/>
    </location>
</feature>
<protein>
    <submittedName>
        <fullName evidence="2">PPUP7891</fullName>
    </submittedName>
</protein>
<dbReference type="EMBL" id="GBYX01475383">
    <property type="protein sequence ID" value="JAO06292.1"/>
    <property type="molecule type" value="Transcribed_RNA"/>
</dbReference>
<reference evidence="2" key="1">
    <citation type="submission" date="2014-12" db="EMBL/GenBank/DDBJ databases">
        <title>Parallel Evolution in Life History Adaptation Evident in the Tissue-Specific Poeciliopsis prolifica transcriptome.</title>
        <authorList>
            <person name="Jue N.K."/>
            <person name="Foley R.J."/>
            <person name="Obergfell C."/>
            <person name="Reznick D.N."/>
            <person name="O'Neill R.J."/>
            <person name="O'Neill M.J."/>
        </authorList>
    </citation>
    <scope>NUCLEOTIDE SEQUENCE</scope>
</reference>
<proteinExistence type="predicted"/>
<organism evidence="2">
    <name type="scientific">Poeciliopsis prolifica</name>
    <name type="common">blackstripe livebearer</name>
    <dbReference type="NCBI Taxonomy" id="188132"/>
    <lineage>
        <taxon>Eukaryota</taxon>
        <taxon>Metazoa</taxon>
        <taxon>Chordata</taxon>
        <taxon>Craniata</taxon>
        <taxon>Vertebrata</taxon>
        <taxon>Euteleostomi</taxon>
        <taxon>Actinopterygii</taxon>
        <taxon>Neopterygii</taxon>
        <taxon>Teleostei</taxon>
        <taxon>Neoteleostei</taxon>
        <taxon>Acanthomorphata</taxon>
        <taxon>Ovalentaria</taxon>
        <taxon>Atherinomorphae</taxon>
        <taxon>Cyprinodontiformes</taxon>
        <taxon>Poeciliidae</taxon>
        <taxon>Poeciliinae</taxon>
        <taxon>Poeciliopsis</taxon>
    </lineage>
</organism>
<feature type="region of interest" description="Disordered" evidence="1">
    <location>
        <begin position="72"/>
        <end position="161"/>
    </location>
</feature>
<evidence type="ECO:0000313" key="2">
    <source>
        <dbReference type="EMBL" id="JAO06292.1"/>
    </source>
</evidence>
<evidence type="ECO:0000256" key="1">
    <source>
        <dbReference type="SAM" id="MobiDB-lite"/>
    </source>
</evidence>
<sequence length="161" mass="16507">MTSGGMGLEGLGQDISQAELDFSDLFLYNTPGEDFPVGCVKDDSGALLQNDSQPPLLVVDHHTANVSTLAHPDCSQDNFPQSPTSDNLPGAGFECLELTSGASNIPAPSPRIEITPSGDSLSSHTLEPSPGSKALGAYRDCVSPASSNSSSGWLADIGSGS</sequence>
<gene>
    <name evidence="2" type="primary">PPUP7891</name>
</gene>
<name>A0A0S7EM14_9TELE</name>